<dbReference type="AlphaFoldDB" id="A0AAX1C9V8"/>
<evidence type="ECO:0000313" key="3">
    <source>
        <dbReference type="Proteomes" id="UP000245055"/>
    </source>
</evidence>
<dbReference type="EMBL" id="QESZ01000008">
    <property type="protein sequence ID" value="PWD74755.1"/>
    <property type="molecule type" value="Genomic_DNA"/>
</dbReference>
<sequence>MRTGNVYNRGVSPITGTVVFA</sequence>
<gene>
    <name evidence="2" type="ORF">D5077_12565</name>
    <name evidence="1" type="ORF">DF213_05030</name>
</gene>
<evidence type="ECO:0000313" key="1">
    <source>
        <dbReference type="EMBL" id="PWD74755.1"/>
    </source>
</evidence>
<reference evidence="2 4" key="2">
    <citation type="submission" date="2018-09" db="EMBL/GenBank/DDBJ databases">
        <title>Phylogenetic diversity of Pectobacterium and Dickeya strains causing blackleg disease of potato in Morocco.</title>
        <authorList>
            <person name="Oulghazi S."/>
            <person name="Moumni M."/>
            <person name="Faure D."/>
        </authorList>
    </citation>
    <scope>NUCLEOTIDE SEQUENCE [LARGE SCALE GENOMIC DNA]</scope>
    <source>
        <strain evidence="2 4">S4.16.03.LID</strain>
    </source>
</reference>
<dbReference type="Proteomes" id="UP000266633">
    <property type="component" value="Unassembled WGS sequence"/>
</dbReference>
<evidence type="ECO:0000313" key="2">
    <source>
        <dbReference type="EMBL" id="RJL71335.1"/>
    </source>
</evidence>
<reference evidence="1 3" key="1">
    <citation type="submission" date="2018-05" db="EMBL/GenBank/DDBJ databases">
        <title>Genomic diversity of pathogens causing Blackleg of Potato in Pakistan.</title>
        <authorList>
            <person name="Sarfraz S."/>
            <person name="Riaz K."/>
            <person name="Oulghazi S."/>
            <person name="Cigna J."/>
            <person name="Sahi S.T."/>
            <person name="Khan S.H."/>
            <person name="Hameed A."/>
            <person name="Faure D."/>
        </authorList>
    </citation>
    <scope>NUCLEOTIDE SEQUENCE [LARGE SCALE GENOMIC DNA]</scope>
    <source>
        <strain evidence="1 3">SS70</strain>
    </source>
</reference>
<evidence type="ECO:0000313" key="4">
    <source>
        <dbReference type="Proteomes" id="UP000266633"/>
    </source>
</evidence>
<name>A0AAX1C9V8_9GAMM</name>
<comment type="caution">
    <text evidence="1">The sequence shown here is derived from an EMBL/GenBank/DDBJ whole genome shotgun (WGS) entry which is preliminary data.</text>
</comment>
<protein>
    <submittedName>
        <fullName evidence="1">Uncharacterized protein</fullName>
    </submittedName>
</protein>
<keyword evidence="4" id="KW-1185">Reference proteome</keyword>
<accession>A0AAX1C9V8</accession>
<proteinExistence type="predicted"/>
<dbReference type="Proteomes" id="UP000245055">
    <property type="component" value="Unassembled WGS sequence"/>
</dbReference>
<dbReference type="EMBL" id="QZDO01000041">
    <property type="protein sequence ID" value="RJL71335.1"/>
    <property type="molecule type" value="Genomic_DNA"/>
</dbReference>
<organism evidence="1 3">
    <name type="scientific">Dickeya dianthicola</name>
    <dbReference type="NCBI Taxonomy" id="204039"/>
    <lineage>
        <taxon>Bacteria</taxon>
        <taxon>Pseudomonadati</taxon>
        <taxon>Pseudomonadota</taxon>
        <taxon>Gammaproteobacteria</taxon>
        <taxon>Enterobacterales</taxon>
        <taxon>Pectobacteriaceae</taxon>
        <taxon>Dickeya</taxon>
    </lineage>
</organism>